<dbReference type="Pfam" id="PF01782">
    <property type="entry name" value="RimM"/>
    <property type="match status" value="1"/>
</dbReference>
<protein>
    <submittedName>
        <fullName evidence="7">16S rRNA processing protein RimM</fullName>
    </submittedName>
</protein>
<sequence length="168" mass="18716">MSKSYSIDVGEISGVFGLKGWVKIFSFTNPRENILTYSPLVLTKGGDSRSVEFVEGQRQGKTVVAHIKGVNTREDAEALLGSKISVDRSQLPEPDENEYYWTDLVGLKVLTTEGLDLGLVDHLLETGANDVLVVIGDRERLIPFVINDYVIKVNFEDGQIIVNWDPEF</sequence>
<evidence type="ECO:0000256" key="3">
    <source>
        <dbReference type="ARBA" id="ARBA00022552"/>
    </source>
</evidence>
<evidence type="ECO:0000313" key="7">
    <source>
        <dbReference type="EMBL" id="EFK96627.1"/>
    </source>
</evidence>
<keyword evidence="1" id="KW-0963">Cytoplasm</keyword>
<gene>
    <name evidence="7" type="ORF">LDC_1348</name>
</gene>
<dbReference type="GO" id="GO:0005840">
    <property type="term" value="C:ribosome"/>
    <property type="evidence" value="ECO:0007669"/>
    <property type="project" value="InterPro"/>
</dbReference>
<feature type="domain" description="Ribosome maturation factor RimM PRC barrel" evidence="6">
    <location>
        <begin position="101"/>
        <end position="165"/>
    </location>
</feature>
<keyword evidence="4" id="KW-0143">Chaperone</keyword>
<comment type="caution">
    <text evidence="7">The sequence shown here is derived from an EMBL/GenBank/DDBJ whole genome shotgun (WGS) entry which is preliminary data.</text>
</comment>
<dbReference type="NCBIfam" id="TIGR02273">
    <property type="entry name" value="16S_RimM"/>
    <property type="match status" value="1"/>
</dbReference>
<dbReference type="Gene3D" id="2.30.30.240">
    <property type="entry name" value="PRC-barrel domain"/>
    <property type="match status" value="1"/>
</dbReference>
<dbReference type="InterPro" id="IPR011033">
    <property type="entry name" value="PRC_barrel-like_sf"/>
</dbReference>
<proteinExistence type="inferred from homology"/>
<dbReference type="PANTHER" id="PTHR33692">
    <property type="entry name" value="RIBOSOME MATURATION FACTOR RIMM"/>
    <property type="match status" value="1"/>
</dbReference>
<dbReference type="InterPro" id="IPR011961">
    <property type="entry name" value="RimM"/>
</dbReference>
<keyword evidence="2" id="KW-0690">Ribosome biogenesis</keyword>
<evidence type="ECO:0000259" key="6">
    <source>
        <dbReference type="Pfam" id="PF24986"/>
    </source>
</evidence>
<evidence type="ECO:0000256" key="1">
    <source>
        <dbReference type="ARBA" id="ARBA00022490"/>
    </source>
</evidence>
<organism evidence="7">
    <name type="scientific">sediment metagenome</name>
    <dbReference type="NCBI Taxonomy" id="749907"/>
    <lineage>
        <taxon>unclassified sequences</taxon>
        <taxon>metagenomes</taxon>
        <taxon>ecological metagenomes</taxon>
    </lineage>
</organism>
<dbReference type="HAMAP" id="MF_00014">
    <property type="entry name" value="Ribosome_mat_RimM"/>
    <property type="match status" value="1"/>
</dbReference>
<dbReference type="AlphaFoldDB" id="D9PIJ0"/>
<evidence type="ECO:0000256" key="4">
    <source>
        <dbReference type="ARBA" id="ARBA00023186"/>
    </source>
</evidence>
<dbReference type="Gene3D" id="2.40.30.60">
    <property type="entry name" value="RimM"/>
    <property type="match status" value="1"/>
</dbReference>
<name>D9PIJ0_9ZZZZ</name>
<reference evidence="7" key="2">
    <citation type="journal article" date="2011" name="Microb. Ecol.">
        <title>Taxonomic and Functional Metagenomic Profiling of the Microbial Community in the Anoxic Sediment of a Sub-saline Shallow Lake (Laguna de Carrizo, Central Spain).</title>
        <authorList>
            <person name="Ferrer M."/>
            <person name="Guazzaroni M.E."/>
            <person name="Richter M."/>
            <person name="Garcia-Salamanca A."/>
            <person name="Yarza P."/>
            <person name="Suarez-Suarez A."/>
            <person name="Solano J."/>
            <person name="Alcaide M."/>
            <person name="van Dillewijn P."/>
            <person name="Molina-Henares M.A."/>
            <person name="Lopez-Cortes N."/>
            <person name="Al-Ramahi Y."/>
            <person name="Guerrero C."/>
            <person name="Acosta A."/>
            <person name="de Eugenio L.I."/>
            <person name="Martinez V."/>
            <person name="Marques S."/>
            <person name="Rojo F."/>
            <person name="Santero E."/>
            <person name="Genilloud O."/>
            <person name="Perez-Perez J."/>
            <person name="Rossello-Mora R."/>
            <person name="Ramos J.L."/>
        </authorList>
    </citation>
    <scope>NUCLEOTIDE SEQUENCE</scope>
</reference>
<dbReference type="SUPFAM" id="SSF50346">
    <property type="entry name" value="PRC-barrel domain"/>
    <property type="match status" value="1"/>
</dbReference>
<accession>D9PIJ0</accession>
<dbReference type="PANTHER" id="PTHR33692:SF1">
    <property type="entry name" value="RIBOSOME MATURATION FACTOR RIMM"/>
    <property type="match status" value="1"/>
</dbReference>
<feature type="domain" description="RimM N-terminal" evidence="5">
    <location>
        <begin position="9"/>
        <end position="90"/>
    </location>
</feature>
<dbReference type="GO" id="GO:0043022">
    <property type="term" value="F:ribosome binding"/>
    <property type="evidence" value="ECO:0007669"/>
    <property type="project" value="InterPro"/>
</dbReference>
<keyword evidence="3" id="KW-0698">rRNA processing</keyword>
<evidence type="ECO:0000256" key="2">
    <source>
        <dbReference type="ARBA" id="ARBA00022517"/>
    </source>
</evidence>
<dbReference type="InterPro" id="IPR056792">
    <property type="entry name" value="PRC_RimM"/>
</dbReference>
<dbReference type="InterPro" id="IPR036976">
    <property type="entry name" value="RimM_N_sf"/>
</dbReference>
<dbReference type="InterPro" id="IPR009000">
    <property type="entry name" value="Transl_B-barrel_sf"/>
</dbReference>
<dbReference type="GO" id="GO:0006364">
    <property type="term" value="P:rRNA processing"/>
    <property type="evidence" value="ECO:0007669"/>
    <property type="project" value="UniProtKB-KW"/>
</dbReference>
<dbReference type="InterPro" id="IPR002676">
    <property type="entry name" value="RimM_N"/>
</dbReference>
<evidence type="ECO:0000259" key="5">
    <source>
        <dbReference type="Pfam" id="PF01782"/>
    </source>
</evidence>
<dbReference type="SUPFAM" id="SSF50447">
    <property type="entry name" value="Translation proteins"/>
    <property type="match status" value="1"/>
</dbReference>
<reference evidence="7" key="1">
    <citation type="submission" date="2010-07" db="EMBL/GenBank/DDBJ databases">
        <authorList>
            <consortium name="CONSOLIDER consortium CSD2007-00005"/>
            <person name="Guazzaroni M.-E."/>
            <person name="Richter M."/>
            <person name="Garcia-Salamanca A."/>
            <person name="Yarza P."/>
            <person name="Ferrer M."/>
        </authorList>
    </citation>
    <scope>NUCLEOTIDE SEQUENCE</scope>
</reference>
<dbReference type="Pfam" id="PF24986">
    <property type="entry name" value="PRC_RimM"/>
    <property type="match status" value="1"/>
</dbReference>
<dbReference type="EMBL" id="ADZX01000433">
    <property type="protein sequence ID" value="EFK96627.1"/>
    <property type="molecule type" value="Genomic_DNA"/>
</dbReference>